<protein>
    <recommendedName>
        <fullName evidence="2">histidine kinase</fullName>
        <ecNumber evidence="2">2.7.13.3</ecNumber>
    </recommendedName>
</protein>
<gene>
    <name evidence="5" type="ORF">AOG27_12780</name>
</gene>
<name>A0A0P7DQ44_9GAMM</name>
<evidence type="ECO:0000313" key="6">
    <source>
        <dbReference type="Proteomes" id="UP000050378"/>
    </source>
</evidence>
<dbReference type="PROSITE" id="PS50109">
    <property type="entry name" value="HIS_KIN"/>
    <property type="match status" value="1"/>
</dbReference>
<organism evidence="5 6">
    <name type="scientific">Pseudoalteromonas lipolytica</name>
    <dbReference type="NCBI Taxonomy" id="570156"/>
    <lineage>
        <taxon>Bacteria</taxon>
        <taxon>Pseudomonadati</taxon>
        <taxon>Pseudomonadota</taxon>
        <taxon>Gammaproteobacteria</taxon>
        <taxon>Alteromonadales</taxon>
        <taxon>Pseudoalteromonadaceae</taxon>
        <taxon>Pseudoalteromonas</taxon>
    </lineage>
</organism>
<dbReference type="PANTHER" id="PTHR43065:SF47">
    <property type="match status" value="1"/>
</dbReference>
<dbReference type="GO" id="GO:0000155">
    <property type="term" value="F:phosphorelay sensor kinase activity"/>
    <property type="evidence" value="ECO:0007669"/>
    <property type="project" value="InterPro"/>
</dbReference>
<dbReference type="Gene3D" id="3.30.565.10">
    <property type="entry name" value="Histidine kinase-like ATPase, C-terminal domain"/>
    <property type="match status" value="1"/>
</dbReference>
<dbReference type="Gene3D" id="3.30.450.40">
    <property type="match status" value="1"/>
</dbReference>
<dbReference type="AlphaFoldDB" id="A0A0P7DQ44"/>
<dbReference type="InterPro" id="IPR003594">
    <property type="entry name" value="HATPase_dom"/>
</dbReference>
<dbReference type="InterPro" id="IPR003018">
    <property type="entry name" value="GAF"/>
</dbReference>
<feature type="coiled-coil region" evidence="3">
    <location>
        <begin position="166"/>
        <end position="214"/>
    </location>
</feature>
<dbReference type="InterPro" id="IPR036097">
    <property type="entry name" value="HisK_dim/P_sf"/>
</dbReference>
<reference evidence="5 6" key="1">
    <citation type="submission" date="2015-09" db="EMBL/GenBank/DDBJ databases">
        <title>Draft Genome Sequence of Pseudoalteromonas lipolytica UCD-48B.</title>
        <authorList>
            <person name="Krusor M."/>
            <person name="Coil D.A."/>
            <person name="Lang J.M."/>
            <person name="Eisen J.A."/>
            <person name="Alexiev A."/>
        </authorList>
    </citation>
    <scope>NUCLEOTIDE SEQUENCE [LARGE SCALE GENOMIC DNA]</scope>
    <source>
        <strain evidence="5 6">UCD-48B</strain>
    </source>
</reference>
<accession>A0A0P7DQ44</accession>
<keyword evidence="3" id="KW-0175">Coiled coil</keyword>
<sequence length="457" mass="50470">MRQQLVQLLYGVSISSDLDSGNVELAERLILNAVLDGLEIGRAGIWLLNKENTAIECRLLLDRENGKEIQMLVLPRDAYPDYFKALDTQRTITAVDAHTDPATYEFSESYLTPLNIGAMLDAPIRYKGKMIGIFCCEHIGSERHWTEDECSFIGALADLYGRALSAQENERINAELERANQHLEERVVERTRTLEKTLSELTEMQEKLIEAEKMASLGNLVAGIAHEVNTPIGIAVTANSSAKDKLSEVDKLIQSNTLTKAALIESINHLNECFKISFTNLERAAKLISDFKQTAVDQSSLDLLETNIKDYLENILHSLMPLTRSHNVSVNVNCVDDFELITVPGALSQIIMNLVNNSCVHGFVGRQDNQINISVNIDEAQGVYLLCYKDNGLGMDTETLHKVFEPFFTTKRGSGGSGLGMSIVYNLATQALQGEVSAASSPSNGMTVNFKLPIKLA</sequence>
<dbReference type="SUPFAM" id="SSF55781">
    <property type="entry name" value="GAF domain-like"/>
    <property type="match status" value="1"/>
</dbReference>
<dbReference type="SUPFAM" id="SSF55874">
    <property type="entry name" value="ATPase domain of HSP90 chaperone/DNA topoisomerase II/histidine kinase"/>
    <property type="match status" value="1"/>
</dbReference>
<dbReference type="PANTHER" id="PTHR43065">
    <property type="entry name" value="SENSOR HISTIDINE KINASE"/>
    <property type="match status" value="1"/>
</dbReference>
<dbReference type="InterPro" id="IPR036890">
    <property type="entry name" value="HATPase_C_sf"/>
</dbReference>
<dbReference type="PRINTS" id="PR00344">
    <property type="entry name" value="BCTRLSENSOR"/>
</dbReference>
<dbReference type="InterPro" id="IPR004358">
    <property type="entry name" value="Sig_transdc_His_kin-like_C"/>
</dbReference>
<dbReference type="OrthoDB" id="2521613at2"/>
<dbReference type="EMBL" id="LJTC01000008">
    <property type="protein sequence ID" value="KPM82961.1"/>
    <property type="molecule type" value="Genomic_DNA"/>
</dbReference>
<dbReference type="EC" id="2.7.13.3" evidence="2"/>
<dbReference type="Pfam" id="PF02518">
    <property type="entry name" value="HATPase_c"/>
    <property type="match status" value="1"/>
</dbReference>
<comment type="catalytic activity">
    <reaction evidence="1">
        <text>ATP + protein L-histidine = ADP + protein N-phospho-L-histidine.</text>
        <dbReference type="EC" id="2.7.13.3"/>
    </reaction>
</comment>
<dbReference type="Pfam" id="PF01590">
    <property type="entry name" value="GAF"/>
    <property type="match status" value="1"/>
</dbReference>
<dbReference type="InterPro" id="IPR005467">
    <property type="entry name" value="His_kinase_dom"/>
</dbReference>
<dbReference type="SMART" id="SM00065">
    <property type="entry name" value="GAF"/>
    <property type="match status" value="1"/>
</dbReference>
<evidence type="ECO:0000259" key="4">
    <source>
        <dbReference type="PROSITE" id="PS50109"/>
    </source>
</evidence>
<dbReference type="RefSeq" id="WP_054553407.1">
    <property type="nucleotide sequence ID" value="NZ_LJTC01000008.1"/>
</dbReference>
<dbReference type="Proteomes" id="UP000050378">
    <property type="component" value="Unassembled WGS sequence"/>
</dbReference>
<dbReference type="Gene3D" id="1.10.287.130">
    <property type="match status" value="1"/>
</dbReference>
<comment type="caution">
    <text evidence="5">The sequence shown here is derived from an EMBL/GenBank/DDBJ whole genome shotgun (WGS) entry which is preliminary data.</text>
</comment>
<dbReference type="STRING" id="570156.AOG27_12780"/>
<evidence type="ECO:0000256" key="3">
    <source>
        <dbReference type="SAM" id="Coils"/>
    </source>
</evidence>
<dbReference type="PATRIC" id="fig|570156.3.peg.3654"/>
<evidence type="ECO:0000256" key="2">
    <source>
        <dbReference type="ARBA" id="ARBA00012438"/>
    </source>
</evidence>
<proteinExistence type="predicted"/>
<dbReference type="SMART" id="SM00387">
    <property type="entry name" value="HATPase_c"/>
    <property type="match status" value="1"/>
</dbReference>
<evidence type="ECO:0000256" key="1">
    <source>
        <dbReference type="ARBA" id="ARBA00000085"/>
    </source>
</evidence>
<feature type="domain" description="Histidine kinase" evidence="4">
    <location>
        <begin position="223"/>
        <end position="456"/>
    </location>
</feature>
<dbReference type="InterPro" id="IPR029016">
    <property type="entry name" value="GAF-like_dom_sf"/>
</dbReference>
<evidence type="ECO:0000313" key="5">
    <source>
        <dbReference type="EMBL" id="KPM82961.1"/>
    </source>
</evidence>
<dbReference type="SUPFAM" id="SSF47384">
    <property type="entry name" value="Homodimeric domain of signal transducing histidine kinase"/>
    <property type="match status" value="1"/>
</dbReference>